<dbReference type="GO" id="GO:0015562">
    <property type="term" value="F:efflux transmembrane transporter activity"/>
    <property type="evidence" value="ECO:0007669"/>
    <property type="project" value="InterPro"/>
</dbReference>
<evidence type="ECO:0000256" key="3">
    <source>
        <dbReference type="ARBA" id="ARBA00022448"/>
    </source>
</evidence>
<organism evidence="9">
    <name type="scientific">Mariniphaga anaerophila</name>
    <dbReference type="NCBI Taxonomy" id="1484053"/>
    <lineage>
        <taxon>Bacteria</taxon>
        <taxon>Pseudomonadati</taxon>
        <taxon>Bacteroidota</taxon>
        <taxon>Bacteroidia</taxon>
        <taxon>Marinilabiliales</taxon>
        <taxon>Prolixibacteraceae</taxon>
        <taxon>Mariniphaga</taxon>
    </lineage>
</organism>
<dbReference type="SUPFAM" id="SSF56954">
    <property type="entry name" value="Outer membrane efflux proteins (OEP)"/>
    <property type="match status" value="1"/>
</dbReference>
<dbReference type="GO" id="GO:0015288">
    <property type="term" value="F:porin activity"/>
    <property type="evidence" value="ECO:0007669"/>
    <property type="project" value="TreeGrafter"/>
</dbReference>
<dbReference type="InterPro" id="IPR051906">
    <property type="entry name" value="TolC-like"/>
</dbReference>
<keyword evidence="8" id="KW-0175">Coiled coil</keyword>
<feature type="coiled-coil region" evidence="8">
    <location>
        <begin position="326"/>
        <end position="353"/>
    </location>
</feature>
<keyword evidence="4" id="KW-1134">Transmembrane beta strand</keyword>
<comment type="similarity">
    <text evidence="2">Belongs to the outer membrane factor (OMF) (TC 1.B.17) family.</text>
</comment>
<protein>
    <submittedName>
        <fullName evidence="9">TolC family protein</fullName>
    </submittedName>
</protein>
<feature type="coiled-coil region" evidence="8">
    <location>
        <begin position="190"/>
        <end position="217"/>
    </location>
</feature>
<dbReference type="GO" id="GO:1990281">
    <property type="term" value="C:efflux pump complex"/>
    <property type="evidence" value="ECO:0007669"/>
    <property type="project" value="TreeGrafter"/>
</dbReference>
<dbReference type="GO" id="GO:0009279">
    <property type="term" value="C:cell outer membrane"/>
    <property type="evidence" value="ECO:0007669"/>
    <property type="project" value="UniProtKB-SubCell"/>
</dbReference>
<accession>A0A831LMV0</accession>
<evidence type="ECO:0000256" key="2">
    <source>
        <dbReference type="ARBA" id="ARBA00007613"/>
    </source>
</evidence>
<comment type="subcellular location">
    <subcellularLocation>
        <location evidence="1">Cell outer membrane</location>
    </subcellularLocation>
</comment>
<evidence type="ECO:0000256" key="6">
    <source>
        <dbReference type="ARBA" id="ARBA00023136"/>
    </source>
</evidence>
<evidence type="ECO:0000256" key="1">
    <source>
        <dbReference type="ARBA" id="ARBA00004442"/>
    </source>
</evidence>
<dbReference type="PANTHER" id="PTHR30026">
    <property type="entry name" value="OUTER MEMBRANE PROTEIN TOLC"/>
    <property type="match status" value="1"/>
</dbReference>
<sequence>MRRKQIFILVLGLMFWGNGFAQEKLSLDLAAAKEHALNYNRTIKNSGLAIAHSQEQLWAAIAAGLPQINATADYSNAMGAEISIQFDENMPPSKIPIKPSSNFNLQVGQLIFNGGYIVGVQTAKLAKKLSEKNLIKTEQDVLSQVIESYYLVLISEESLKILESNVENLNEVYRKTEPLVRVGMMEKVELDQLSVQVNSLNNAVRSAERQYEMTKNLLRVQLGVTAETELELTQSLADFLGENPVDGFDNSFVPEQNLDFQLLEVQEEITEKQIDMQKASYLPTVSGFYNYTEKILKPAFDMSPRHMVGLQMNIPVFSSGERRAKVRQAKIDLETMQNNKALMEEQLEIQFKQLQFNLTSAIESYRVQQKNVEVSREVYQNLRRKYEQGMISGLELTTADNNYLQAESQHLTAMLEVLQAQNALNTLTGRIINN</sequence>
<evidence type="ECO:0000256" key="8">
    <source>
        <dbReference type="SAM" id="Coils"/>
    </source>
</evidence>
<dbReference type="Pfam" id="PF02321">
    <property type="entry name" value="OEP"/>
    <property type="match status" value="2"/>
</dbReference>
<evidence type="ECO:0000313" key="9">
    <source>
        <dbReference type="EMBL" id="HDR52603.1"/>
    </source>
</evidence>
<name>A0A831LMV0_9BACT</name>
<keyword evidence="7" id="KW-0998">Cell outer membrane</keyword>
<gene>
    <name evidence="9" type="ORF">ENN90_13460</name>
</gene>
<keyword evidence="6" id="KW-0472">Membrane</keyword>
<keyword evidence="3" id="KW-0813">Transport</keyword>
<dbReference type="InterPro" id="IPR003423">
    <property type="entry name" value="OMP_efflux"/>
</dbReference>
<comment type="caution">
    <text evidence="9">The sequence shown here is derived from an EMBL/GenBank/DDBJ whole genome shotgun (WGS) entry which is preliminary data.</text>
</comment>
<evidence type="ECO:0000256" key="5">
    <source>
        <dbReference type="ARBA" id="ARBA00022692"/>
    </source>
</evidence>
<dbReference type="EMBL" id="DSDK01000753">
    <property type="protein sequence ID" value="HDR52603.1"/>
    <property type="molecule type" value="Genomic_DNA"/>
</dbReference>
<dbReference type="Proteomes" id="UP000886047">
    <property type="component" value="Unassembled WGS sequence"/>
</dbReference>
<dbReference type="PANTHER" id="PTHR30026:SF20">
    <property type="entry name" value="OUTER MEMBRANE PROTEIN TOLC"/>
    <property type="match status" value="1"/>
</dbReference>
<evidence type="ECO:0000256" key="7">
    <source>
        <dbReference type="ARBA" id="ARBA00023237"/>
    </source>
</evidence>
<reference evidence="9" key="1">
    <citation type="journal article" date="2020" name="mSystems">
        <title>Genome- and Community-Level Interaction Insights into Carbon Utilization and Element Cycling Functions of Hydrothermarchaeota in Hydrothermal Sediment.</title>
        <authorList>
            <person name="Zhou Z."/>
            <person name="Liu Y."/>
            <person name="Xu W."/>
            <person name="Pan J."/>
            <person name="Luo Z.H."/>
            <person name="Li M."/>
        </authorList>
    </citation>
    <scope>NUCLEOTIDE SEQUENCE [LARGE SCALE GENOMIC DNA]</scope>
    <source>
        <strain evidence="9">SpSt-1217</strain>
    </source>
</reference>
<evidence type="ECO:0000256" key="4">
    <source>
        <dbReference type="ARBA" id="ARBA00022452"/>
    </source>
</evidence>
<dbReference type="AlphaFoldDB" id="A0A831LMV0"/>
<proteinExistence type="inferred from homology"/>
<dbReference type="Gene3D" id="1.20.1600.10">
    <property type="entry name" value="Outer membrane efflux proteins (OEP)"/>
    <property type="match status" value="1"/>
</dbReference>
<keyword evidence="5" id="KW-0812">Transmembrane</keyword>